<dbReference type="InterPro" id="IPR002347">
    <property type="entry name" value="SDR_fam"/>
</dbReference>
<dbReference type="EMBL" id="NKUJ01000313">
    <property type="protein sequence ID" value="RMJ07956.1"/>
    <property type="molecule type" value="Genomic_DNA"/>
</dbReference>
<organism evidence="2 3">
    <name type="scientific">Fusarium kuroshium</name>
    <dbReference type="NCBI Taxonomy" id="2010991"/>
    <lineage>
        <taxon>Eukaryota</taxon>
        <taxon>Fungi</taxon>
        <taxon>Dikarya</taxon>
        <taxon>Ascomycota</taxon>
        <taxon>Pezizomycotina</taxon>
        <taxon>Sordariomycetes</taxon>
        <taxon>Hypocreomycetidae</taxon>
        <taxon>Hypocreales</taxon>
        <taxon>Nectriaceae</taxon>
        <taxon>Fusarium</taxon>
        <taxon>Fusarium solani species complex</taxon>
    </lineage>
</organism>
<dbReference type="InterPro" id="IPR036291">
    <property type="entry name" value="NAD(P)-bd_dom_sf"/>
</dbReference>
<dbReference type="PRINTS" id="PR00081">
    <property type="entry name" value="GDHRDH"/>
</dbReference>
<dbReference type="SUPFAM" id="SSF51735">
    <property type="entry name" value="NAD(P)-binding Rossmann-fold domains"/>
    <property type="match status" value="1"/>
</dbReference>
<accession>A0A3M2RRL1</accession>
<keyword evidence="3" id="KW-1185">Reference proteome</keyword>
<dbReference type="Pfam" id="PF13561">
    <property type="entry name" value="adh_short_C2"/>
    <property type="match status" value="1"/>
</dbReference>
<gene>
    <name evidence="2" type="ORF">CDV36_012443</name>
</gene>
<keyword evidence="1" id="KW-0521">NADP</keyword>
<evidence type="ECO:0008006" key="4">
    <source>
        <dbReference type="Google" id="ProtNLM"/>
    </source>
</evidence>
<evidence type="ECO:0000313" key="3">
    <source>
        <dbReference type="Proteomes" id="UP000277212"/>
    </source>
</evidence>
<dbReference type="PROSITE" id="PS00061">
    <property type="entry name" value="ADH_SHORT"/>
    <property type="match status" value="1"/>
</dbReference>
<protein>
    <recommendedName>
        <fullName evidence="4">Oxidoreductase</fullName>
    </recommendedName>
</protein>
<reference evidence="2 3" key="1">
    <citation type="submission" date="2017-06" db="EMBL/GenBank/DDBJ databases">
        <title>Comparative genomic analysis of Ambrosia Fusariam Clade fungi.</title>
        <authorList>
            <person name="Stajich J.E."/>
            <person name="Carrillo J."/>
            <person name="Kijimoto T."/>
            <person name="Eskalen A."/>
            <person name="O'Donnell K."/>
            <person name="Kasson M."/>
        </authorList>
    </citation>
    <scope>NUCLEOTIDE SEQUENCE [LARGE SCALE GENOMIC DNA]</scope>
    <source>
        <strain evidence="2">UCR3666</strain>
    </source>
</reference>
<dbReference type="PRINTS" id="PR00080">
    <property type="entry name" value="SDRFAMILY"/>
</dbReference>
<dbReference type="PANTHER" id="PTHR43975">
    <property type="entry name" value="ZGC:101858"/>
    <property type="match status" value="1"/>
</dbReference>
<comment type="caution">
    <text evidence="2">The sequence shown here is derived from an EMBL/GenBank/DDBJ whole genome shotgun (WGS) entry which is preliminary data.</text>
</comment>
<dbReference type="STRING" id="2010991.A0A3M2RRL1"/>
<name>A0A3M2RRL1_9HYPO</name>
<dbReference type="Gene3D" id="3.40.50.720">
    <property type="entry name" value="NAD(P)-binding Rossmann-like Domain"/>
    <property type="match status" value="1"/>
</dbReference>
<dbReference type="CDD" id="cd05233">
    <property type="entry name" value="SDR_c"/>
    <property type="match status" value="1"/>
</dbReference>
<dbReference type="PANTHER" id="PTHR43975:SF2">
    <property type="entry name" value="EG:BACR7A4.14 PROTEIN-RELATED"/>
    <property type="match status" value="1"/>
</dbReference>
<sequence length="285" mass="29962">MEELSRPTRSLKGRVAIVTGAGAAPGGIGNGRAAAILLAEADCSVVCVDLKQNLAQDTVDLIEKEGFGAAVAVQGDVTSAADCERIASVAITKYGRIDILVNNVGILGPKGTAVEVDMESFMEGLRVNVASMVQMAKHVIPRMVVNEGQWAGSIVNMSSVAGLRGGTPNILYPTSKGAIVNMTRAMASNHANDRIRVNCVCPGMVYTPMVYGGDSGMQEREREARRQRSLLKTEGNAWDVGTAVRFLAGDEARWITGIILPVDAGTTSSTGIGADNLYISQGPRV</sequence>
<dbReference type="Proteomes" id="UP000277212">
    <property type="component" value="Unassembled WGS sequence"/>
</dbReference>
<dbReference type="InterPro" id="IPR020904">
    <property type="entry name" value="Sc_DH/Rdtase_CS"/>
</dbReference>
<dbReference type="FunFam" id="3.40.50.720:FF:000084">
    <property type="entry name" value="Short-chain dehydrogenase reductase"/>
    <property type="match status" value="1"/>
</dbReference>
<evidence type="ECO:0000256" key="1">
    <source>
        <dbReference type="ARBA" id="ARBA00022857"/>
    </source>
</evidence>
<dbReference type="AlphaFoldDB" id="A0A3M2RRL1"/>
<evidence type="ECO:0000313" key="2">
    <source>
        <dbReference type="EMBL" id="RMJ07956.1"/>
    </source>
</evidence>
<dbReference type="OrthoDB" id="1393670at2759"/>
<proteinExistence type="predicted"/>